<keyword evidence="4" id="KW-0653">Protein transport</keyword>
<evidence type="ECO:0000256" key="3">
    <source>
        <dbReference type="ARBA" id="ARBA00023242"/>
    </source>
</evidence>
<dbReference type="GO" id="GO:0016973">
    <property type="term" value="P:poly(A)+ mRNA export from nucleus"/>
    <property type="evidence" value="ECO:0007669"/>
    <property type="project" value="TreeGrafter"/>
</dbReference>
<dbReference type="RefSeq" id="XP_025356879.1">
    <property type="nucleotide sequence ID" value="XM_025497097.1"/>
</dbReference>
<dbReference type="GO" id="GO:0005643">
    <property type="term" value="C:nuclear pore"/>
    <property type="evidence" value="ECO:0007669"/>
    <property type="project" value="UniProtKB-SubCell"/>
</dbReference>
<dbReference type="InParanoid" id="A0A316VG22"/>
<evidence type="ECO:0000313" key="5">
    <source>
        <dbReference type="EMBL" id="PWN36577.1"/>
    </source>
</evidence>
<proteinExistence type="inferred from homology"/>
<dbReference type="EMBL" id="KZ819602">
    <property type="protein sequence ID" value="PWN36577.1"/>
    <property type="molecule type" value="Genomic_DNA"/>
</dbReference>
<evidence type="ECO:0000256" key="4">
    <source>
        <dbReference type="RuleBase" id="RU364035"/>
    </source>
</evidence>
<comment type="subcellular location">
    <subcellularLocation>
        <location evidence="1">Nucleus envelope</location>
    </subcellularLocation>
    <subcellularLocation>
        <location evidence="4">Nucleus</location>
        <location evidence="4">Nuclear pore complex</location>
    </subcellularLocation>
</comment>
<reference evidence="5 6" key="1">
    <citation type="journal article" date="2018" name="Mol. Biol. Evol.">
        <title>Broad Genomic Sampling Reveals a Smut Pathogenic Ancestry of the Fungal Clade Ustilaginomycotina.</title>
        <authorList>
            <person name="Kijpornyongpan T."/>
            <person name="Mondo S.J."/>
            <person name="Barry K."/>
            <person name="Sandor L."/>
            <person name="Lee J."/>
            <person name="Lipzen A."/>
            <person name="Pangilinan J."/>
            <person name="LaButti K."/>
            <person name="Hainaut M."/>
            <person name="Henrissat B."/>
            <person name="Grigoriev I.V."/>
            <person name="Spatafora J.W."/>
            <person name="Aime M.C."/>
        </authorList>
    </citation>
    <scope>NUCLEOTIDE SEQUENCE [LARGE SCALE GENOMIC DNA]</scope>
    <source>
        <strain evidence="5 6">MCA 3882</strain>
    </source>
</reference>
<keyword evidence="4" id="KW-0472">Membrane</keyword>
<dbReference type="STRING" id="1280837.A0A316VG22"/>
<dbReference type="FunCoup" id="A0A316VG22">
    <property type="interactions" value="921"/>
</dbReference>
<dbReference type="PANTHER" id="PTHR11225:SF4">
    <property type="entry name" value="NUCLEAR PORE COMPLEX PROTEIN NUP93"/>
    <property type="match status" value="1"/>
</dbReference>
<comment type="similarity">
    <text evidence="2 4">Belongs to the nucleoporin interacting component (NIC) family.</text>
</comment>
<dbReference type="Proteomes" id="UP000245771">
    <property type="component" value="Unassembled WGS sequence"/>
</dbReference>
<organism evidence="5 6">
    <name type="scientific">Meira miltonrushii</name>
    <dbReference type="NCBI Taxonomy" id="1280837"/>
    <lineage>
        <taxon>Eukaryota</taxon>
        <taxon>Fungi</taxon>
        <taxon>Dikarya</taxon>
        <taxon>Basidiomycota</taxon>
        <taxon>Ustilaginomycotina</taxon>
        <taxon>Exobasidiomycetes</taxon>
        <taxon>Exobasidiales</taxon>
        <taxon>Brachybasidiaceae</taxon>
        <taxon>Meira</taxon>
    </lineage>
</organism>
<evidence type="ECO:0000313" key="6">
    <source>
        <dbReference type="Proteomes" id="UP000245771"/>
    </source>
</evidence>
<name>A0A316VG22_9BASI</name>
<dbReference type="Pfam" id="PF04097">
    <property type="entry name" value="Nic96"/>
    <property type="match status" value="1"/>
</dbReference>
<sequence length="920" mass="102383">MGGEKTLSLTELLQQSRQLNAQLGSRADLPNIHLGLDQIEAQSRKIAQTRATPFALGANNDSKAHYFLANGGIDASGLADTINQTNIANAFEPLQPMSDTDVDSYLRHSREQIILSAIEESRRETMADFHRNLAKAQTRDWEAQKVRILEELGQHTHYGGGQQSSSRLGMSTSRNFSQSSGITVGGARSGKYLAVVERLNAHRIDSVPFAIASALGEAARSSLTAPASGVDSTFSQDLYESWLALASLVGEENVVDGEFLRDAIRERQYAAAYLGNASSTAAAWLGREGRDLRTCLTSGALKYLQKYFNNLIDARIASNPIKAQLGGKPTTLGKIVAFERVAFADRDGRWPSELEVIQTEHGSTPVWATIFYLLSTGNEKEALEFVIKNEDAIRSLDSTTGGAGGFSSYFQAWLGNADHILSKPIRDRFVTEYNSRFRGTFGGDTIDGFKLTLFKLIGRIDINKNFPSVVSKDTETWLWVQLNLVRETTVEEASSEFGDALRDRLTLEDLGSRVVKLGERHFDPKNNRPIHYFTILLLSGQFERAIAHLYSRSQYQVDAVNFASALTYYGLLRVPSLEKASHAMILTSTVDATTGQEIMMLDFAKLIQKYVRLFSRTDVKGALQYIYLICLNADCASPIKEEQIAKCHELIRALVIETRQYFELLGDVRNDGVKTPGVIENSLSLIKLADSKEFLTNIVGAAAAQSEAENRTKDAILLYNIAEEYDRVLDVVNRQLGVSLIEPPTRASQETISPDSSLTKVDDIAQLAKAILQSYERQNQILRLVSRKKRETCQTLLTLKECFDLFSRNELEKSLSTIESLDLIPLHGDMVTITRKAESFKDVDEGIAKNLSEILLLVMNCISKLYQTLKSSPFGDSNRHQRLADYRSMARGLMLFAGMLRLRIEPSTFAQLTRLDVYLH</sequence>
<keyword evidence="4" id="KW-0811">Translocation</keyword>
<keyword evidence="6" id="KW-1185">Reference proteome</keyword>
<keyword evidence="4" id="KW-0906">Nuclear pore complex</keyword>
<gene>
    <name evidence="5" type="ORF">FA14DRAFT_140456</name>
</gene>
<evidence type="ECO:0000256" key="1">
    <source>
        <dbReference type="ARBA" id="ARBA00004259"/>
    </source>
</evidence>
<keyword evidence="4" id="KW-0509">mRNA transport</keyword>
<dbReference type="OrthoDB" id="1918363at2759"/>
<keyword evidence="4" id="KW-0813">Transport</keyword>
<accession>A0A316VG22</accession>
<dbReference type="GO" id="GO:0017056">
    <property type="term" value="F:structural constituent of nuclear pore"/>
    <property type="evidence" value="ECO:0007669"/>
    <property type="project" value="InterPro"/>
</dbReference>
<protein>
    <recommendedName>
        <fullName evidence="4">Nuclear pore protein</fullName>
    </recommendedName>
</protein>
<dbReference type="AlphaFoldDB" id="A0A316VG22"/>
<dbReference type="GeneID" id="37018878"/>
<dbReference type="InterPro" id="IPR007231">
    <property type="entry name" value="Nucleoporin_int_Nup93/Nic96"/>
</dbReference>
<dbReference type="PANTHER" id="PTHR11225">
    <property type="entry name" value="NUCLEAR PORE COMPLEX PROTEIN NUP93 NUCLEOPORIN NUP93 DEAD EYE PROTEIN"/>
    <property type="match status" value="1"/>
</dbReference>
<keyword evidence="3 4" id="KW-0539">Nucleus</keyword>
<dbReference type="GO" id="GO:0006606">
    <property type="term" value="P:protein import into nucleus"/>
    <property type="evidence" value="ECO:0007669"/>
    <property type="project" value="TreeGrafter"/>
</dbReference>
<evidence type="ECO:0000256" key="2">
    <source>
        <dbReference type="ARBA" id="ARBA00010186"/>
    </source>
</evidence>